<organism evidence="13 14">
    <name type="scientific">Candidatus Dojkabacteria bacterium</name>
    <dbReference type="NCBI Taxonomy" id="2099670"/>
    <lineage>
        <taxon>Bacteria</taxon>
        <taxon>Candidatus Dojkabacteria</taxon>
    </lineage>
</organism>
<sequence>MDIFITLVLTILIFGVLVFVHEFGHFIVAIKSGVHVDEFAFGFGPKVFSRKWKGVTYRINAIPLGGYVKMMGDMDGSSFRRYSSKDTDKKDRKFVMDLLAEQGLDKPNSDYSKVLEFVKLQKSKLPDEDYLKLENYMVSEFIPNHPKNFDNKGFLPRFAILIAGVVMNFVLGSLLFYVMFFLTDFTIDMTKVGDPKFIGAEVSSPPVIFNVYKEEYKDLEGSLLLGISGEKLLDNDDFERLLSQNYNQRVNVEIQNSEGTSEKEIILTGDGLYTNFDEEVRDKVLLVNISEDSSAQKAGLVAGDILLTFDGIDLKDSDHLRDLLDEYRGEEVTVQYINLDGEYKFTNLDLPNPENDEPILGAIPVNNSAYYEDAIRLDYSDNKLLSGVLHATNLVTYNITAMSSFIGEAVQEKSIQPVFSKVNSIVAIVDITHYFVKVDSFINILNMVAMLSVILAFMNILPIPLFDGGHLLFLIIEKIRGKKISMEMQNKIGQVVFVLLILLTIAIVLKDVLQFEWPKRIVGTVSGIIK</sequence>
<evidence type="ECO:0000256" key="2">
    <source>
        <dbReference type="ARBA" id="ARBA00004141"/>
    </source>
</evidence>
<dbReference type="PROSITE" id="PS50106">
    <property type="entry name" value="PDZ"/>
    <property type="match status" value="1"/>
</dbReference>
<dbReference type="InterPro" id="IPR001478">
    <property type="entry name" value="PDZ"/>
</dbReference>
<keyword evidence="8 11" id="KW-1133">Transmembrane helix</keyword>
<dbReference type="InterPro" id="IPR004387">
    <property type="entry name" value="Pept_M50_Zn"/>
</dbReference>
<dbReference type="GO" id="GO:0006508">
    <property type="term" value="P:proteolysis"/>
    <property type="evidence" value="ECO:0007669"/>
    <property type="project" value="UniProtKB-KW"/>
</dbReference>
<dbReference type="Pfam" id="PF17820">
    <property type="entry name" value="PDZ_6"/>
    <property type="match status" value="1"/>
</dbReference>
<evidence type="ECO:0000313" key="14">
    <source>
        <dbReference type="Proteomes" id="UP000745577"/>
    </source>
</evidence>
<evidence type="ECO:0000256" key="10">
    <source>
        <dbReference type="ARBA" id="ARBA00023136"/>
    </source>
</evidence>
<evidence type="ECO:0000256" key="8">
    <source>
        <dbReference type="ARBA" id="ARBA00022989"/>
    </source>
</evidence>
<dbReference type="AlphaFoldDB" id="A0A955IBE7"/>
<comment type="similarity">
    <text evidence="3">Belongs to the peptidase M50B family.</text>
</comment>
<comment type="subcellular location">
    <subcellularLocation>
        <location evidence="2">Membrane</location>
        <topology evidence="2">Multi-pass membrane protein</topology>
    </subcellularLocation>
</comment>
<dbReference type="Gene3D" id="2.30.42.10">
    <property type="match status" value="1"/>
</dbReference>
<evidence type="ECO:0000256" key="4">
    <source>
        <dbReference type="ARBA" id="ARBA00022670"/>
    </source>
</evidence>
<reference evidence="13" key="2">
    <citation type="journal article" date="2021" name="Microbiome">
        <title>Successional dynamics and alternative stable states in a saline activated sludge microbial community over 9 years.</title>
        <authorList>
            <person name="Wang Y."/>
            <person name="Ye J."/>
            <person name="Ju F."/>
            <person name="Liu L."/>
            <person name="Boyd J.A."/>
            <person name="Deng Y."/>
            <person name="Parks D.H."/>
            <person name="Jiang X."/>
            <person name="Yin X."/>
            <person name="Woodcroft B.J."/>
            <person name="Tyson G.W."/>
            <person name="Hugenholtz P."/>
            <person name="Polz M.F."/>
            <person name="Zhang T."/>
        </authorList>
    </citation>
    <scope>NUCLEOTIDE SEQUENCE</scope>
    <source>
        <strain evidence="13">HKST-UBA15</strain>
    </source>
</reference>
<comment type="caution">
    <text evidence="13">The sequence shown here is derived from an EMBL/GenBank/DDBJ whole genome shotgun (WGS) entry which is preliminary data.</text>
</comment>
<feature type="domain" description="PDZ" evidence="12">
    <location>
        <begin position="251"/>
        <end position="319"/>
    </location>
</feature>
<feature type="transmembrane region" description="Helical" evidence="11">
    <location>
        <begin position="6"/>
        <end position="30"/>
    </location>
</feature>
<keyword evidence="7" id="KW-0862">Zinc</keyword>
<reference evidence="13" key="1">
    <citation type="submission" date="2020-04" db="EMBL/GenBank/DDBJ databases">
        <authorList>
            <person name="Zhang T."/>
        </authorList>
    </citation>
    <scope>NUCLEOTIDE SEQUENCE</scope>
    <source>
        <strain evidence="13">HKST-UBA15</strain>
    </source>
</reference>
<comment type="cofactor">
    <cofactor evidence="1">
        <name>Zn(2+)</name>
        <dbReference type="ChEBI" id="CHEBI:29105"/>
    </cofactor>
</comment>
<evidence type="ECO:0000256" key="7">
    <source>
        <dbReference type="ARBA" id="ARBA00022833"/>
    </source>
</evidence>
<gene>
    <name evidence="13" type="ORF">KC675_03235</name>
</gene>
<evidence type="ECO:0000259" key="12">
    <source>
        <dbReference type="PROSITE" id="PS50106"/>
    </source>
</evidence>
<evidence type="ECO:0000256" key="11">
    <source>
        <dbReference type="SAM" id="Phobius"/>
    </source>
</evidence>
<protein>
    <submittedName>
        <fullName evidence="13">Site-2 protease family protein</fullName>
    </submittedName>
</protein>
<accession>A0A955IBE7</accession>
<dbReference type="EMBL" id="JAGQLL010000034">
    <property type="protein sequence ID" value="MCA9380168.1"/>
    <property type="molecule type" value="Genomic_DNA"/>
</dbReference>
<dbReference type="InterPro" id="IPR008915">
    <property type="entry name" value="Peptidase_M50"/>
</dbReference>
<dbReference type="SUPFAM" id="SSF50156">
    <property type="entry name" value="PDZ domain-like"/>
    <property type="match status" value="1"/>
</dbReference>
<evidence type="ECO:0000256" key="5">
    <source>
        <dbReference type="ARBA" id="ARBA00022692"/>
    </source>
</evidence>
<evidence type="ECO:0000256" key="1">
    <source>
        <dbReference type="ARBA" id="ARBA00001947"/>
    </source>
</evidence>
<keyword evidence="5 11" id="KW-0812">Transmembrane</keyword>
<name>A0A955IBE7_9BACT</name>
<keyword evidence="10 11" id="KW-0472">Membrane</keyword>
<evidence type="ECO:0000256" key="9">
    <source>
        <dbReference type="ARBA" id="ARBA00023049"/>
    </source>
</evidence>
<keyword evidence="9" id="KW-0482">Metalloprotease</keyword>
<feature type="transmembrane region" description="Helical" evidence="11">
    <location>
        <begin position="447"/>
        <end position="474"/>
    </location>
</feature>
<dbReference type="GO" id="GO:0004222">
    <property type="term" value="F:metalloendopeptidase activity"/>
    <property type="evidence" value="ECO:0007669"/>
    <property type="project" value="InterPro"/>
</dbReference>
<dbReference type="CDD" id="cd06163">
    <property type="entry name" value="S2P-M50_PDZ_RseP-like"/>
    <property type="match status" value="1"/>
</dbReference>
<feature type="transmembrane region" description="Helical" evidence="11">
    <location>
        <begin position="158"/>
        <end position="182"/>
    </location>
</feature>
<keyword evidence="4 13" id="KW-0645">Protease</keyword>
<evidence type="ECO:0000256" key="3">
    <source>
        <dbReference type="ARBA" id="ARBA00007931"/>
    </source>
</evidence>
<evidence type="ECO:0000256" key="6">
    <source>
        <dbReference type="ARBA" id="ARBA00022801"/>
    </source>
</evidence>
<dbReference type="GO" id="GO:0016020">
    <property type="term" value="C:membrane"/>
    <property type="evidence" value="ECO:0007669"/>
    <property type="project" value="UniProtKB-SubCell"/>
</dbReference>
<proteinExistence type="inferred from homology"/>
<keyword evidence="6" id="KW-0378">Hydrolase</keyword>
<dbReference type="PANTHER" id="PTHR42837:SF2">
    <property type="entry name" value="MEMBRANE METALLOPROTEASE ARASP2, CHLOROPLASTIC-RELATED"/>
    <property type="match status" value="1"/>
</dbReference>
<dbReference type="PANTHER" id="PTHR42837">
    <property type="entry name" value="REGULATOR OF SIGMA-E PROTEASE RSEP"/>
    <property type="match status" value="1"/>
</dbReference>
<feature type="transmembrane region" description="Helical" evidence="11">
    <location>
        <begin position="495"/>
        <end position="513"/>
    </location>
</feature>
<dbReference type="InterPro" id="IPR036034">
    <property type="entry name" value="PDZ_sf"/>
</dbReference>
<evidence type="ECO:0000313" key="13">
    <source>
        <dbReference type="EMBL" id="MCA9380168.1"/>
    </source>
</evidence>
<dbReference type="Proteomes" id="UP000745577">
    <property type="component" value="Unassembled WGS sequence"/>
</dbReference>
<dbReference type="InterPro" id="IPR041489">
    <property type="entry name" value="PDZ_6"/>
</dbReference>
<dbReference type="Pfam" id="PF02163">
    <property type="entry name" value="Peptidase_M50"/>
    <property type="match status" value="1"/>
</dbReference>